<protein>
    <recommendedName>
        <fullName evidence="3 19">DNA polymerase III subunit epsilon</fullName>
        <ecNumber evidence="2 19">2.7.7.7</ecNumber>
    </recommendedName>
</protein>
<evidence type="ECO:0000256" key="4">
    <source>
        <dbReference type="ARBA" id="ARBA00022679"/>
    </source>
</evidence>
<dbReference type="EMBL" id="CP113406">
    <property type="protein sequence ID" value="WAI19237.1"/>
    <property type="molecule type" value="Genomic_DNA"/>
</dbReference>
<dbReference type="GO" id="GO:0003677">
    <property type="term" value="F:DNA binding"/>
    <property type="evidence" value="ECO:0007669"/>
    <property type="project" value="InterPro"/>
</dbReference>
<dbReference type="AlphaFoldDB" id="A0AAJ5PVV5"/>
<feature type="binding site" evidence="17">
    <location>
        <position position="12"/>
    </location>
    <ligand>
        <name>substrate</name>
    </ligand>
</feature>
<comment type="function">
    <text evidence="19">DNA polymerase III is a complex, multichain enzyme responsible for most of the replicative synthesis in bacteria. The epsilon subunit contain the editing function and is a proofreading 3'-5' exonuclease.</text>
</comment>
<dbReference type="Proteomes" id="UP001163440">
    <property type="component" value="Chromosome"/>
</dbReference>
<dbReference type="GO" id="GO:0005829">
    <property type="term" value="C:cytosol"/>
    <property type="evidence" value="ECO:0007669"/>
    <property type="project" value="TreeGrafter"/>
</dbReference>
<evidence type="ECO:0000256" key="19">
    <source>
        <dbReference type="RuleBase" id="RU364087"/>
    </source>
</evidence>
<evidence type="ECO:0000256" key="17">
    <source>
        <dbReference type="PIRSR" id="PIRSR606309-2"/>
    </source>
</evidence>
<keyword evidence="12 19" id="KW-0239">DNA-directed DNA polymerase</keyword>
<keyword evidence="6 19" id="KW-0235">DNA replication</keyword>
<dbReference type="GO" id="GO:0008408">
    <property type="term" value="F:3'-5' exonuclease activity"/>
    <property type="evidence" value="ECO:0007669"/>
    <property type="project" value="TreeGrafter"/>
</dbReference>
<dbReference type="FunFam" id="3.30.420.10:FF:000012">
    <property type="entry name" value="DNA polymerase III subunit epsilon"/>
    <property type="match status" value="1"/>
</dbReference>
<evidence type="ECO:0000256" key="10">
    <source>
        <dbReference type="ARBA" id="ARBA00022839"/>
    </source>
</evidence>
<keyword evidence="13 18" id="KW-0464">Manganese</keyword>
<comment type="cofactor">
    <cofactor evidence="18">
        <name>Mg(2+)</name>
        <dbReference type="ChEBI" id="CHEBI:18420"/>
    </cofactor>
    <cofactor evidence="18">
        <name>Mn(2+)</name>
        <dbReference type="ChEBI" id="CHEBI:29035"/>
    </cofactor>
    <text evidence="18">Binds 2 divalent metal cations. Magnesium or manganese.</text>
</comment>
<sequence>MNKKRIVVLDTETTGISSLGLPHTNHRIIEIGAVEIINRRFTGNNFHVYIQPNRLIDTAAFKIHGISNNFLLDKPSFKDISDTFLKYINGSELVIHNASFDVGFINQELEILKNNINIEKIDTICSIIDTLKIARKLFPGKKNTLDALCKRYKINKSQRNLHSAIIDANLLGRLYLLMTGGQESMFFDNKNNNKNFFQKIKHSVVTTKTLKILNSTQKEILLHKEYLKYMEKNSICLWNKFFHKS</sequence>
<dbReference type="InterPro" id="IPR013520">
    <property type="entry name" value="Ribonucl_H"/>
</dbReference>
<feature type="binding site" evidence="17">
    <location>
        <position position="64"/>
    </location>
    <ligand>
        <name>substrate</name>
    </ligand>
</feature>
<dbReference type="EC" id="2.7.7.7" evidence="2 19"/>
<dbReference type="GO" id="GO:0046872">
    <property type="term" value="F:metal ion binding"/>
    <property type="evidence" value="ECO:0007669"/>
    <property type="project" value="UniProtKB-KW"/>
</dbReference>
<dbReference type="PANTHER" id="PTHR30231">
    <property type="entry name" value="DNA POLYMERASE III SUBUNIT EPSILON"/>
    <property type="match status" value="1"/>
</dbReference>
<keyword evidence="5 19" id="KW-0548">Nucleotidyltransferase</keyword>
<dbReference type="Pfam" id="PF00929">
    <property type="entry name" value="RNase_T"/>
    <property type="match status" value="1"/>
</dbReference>
<feature type="active site" description="Proton acceptor" evidence="16">
    <location>
        <position position="162"/>
    </location>
</feature>
<dbReference type="InterPro" id="IPR036397">
    <property type="entry name" value="RNaseH_sf"/>
</dbReference>
<evidence type="ECO:0000256" key="1">
    <source>
        <dbReference type="ARBA" id="ARBA00001936"/>
    </source>
</evidence>
<comment type="subunit">
    <text evidence="15">The DNA polymerase holoenzyme is a complex that contains 10 different types of subunits. These subunits are organized into 3 functionally essential subassemblies: the pol III core, the beta sliding clamp processivity factor and the clamp-loading complex. The pol III core (subunits alpha,epsilon and theta) contains the polymerase and the 3'-5' exonuclease proofreading activities. The polymerase is tethered to the template via the sliding clamp processivity factor. The clamp-loading complex assembles the beta processivity factor onto the primer template and plays a central role in the organization and communication at the replication fork. This complex contains delta, delta', psi and chi, and copies of either or both of two different DnaX proteins, gamma and tau. The composition of the holoenzyme is, therefore: (alpha,epsilon,theta)[2]-(gamma/tau)[3]-delta,delta', psi,chi-beta[4].</text>
</comment>
<dbReference type="SUPFAM" id="SSF53098">
    <property type="entry name" value="Ribonuclease H-like"/>
    <property type="match status" value="1"/>
</dbReference>
<proteinExistence type="predicted"/>
<dbReference type="NCBIfam" id="TIGR01406">
    <property type="entry name" value="dnaQ_proteo"/>
    <property type="match status" value="1"/>
</dbReference>
<keyword evidence="11 18" id="KW-0460">Magnesium</keyword>
<comment type="catalytic activity">
    <reaction evidence="14 19">
        <text>DNA(n) + a 2'-deoxyribonucleoside 5'-triphosphate = DNA(n+1) + diphosphate</text>
        <dbReference type="Rhea" id="RHEA:22508"/>
        <dbReference type="Rhea" id="RHEA-COMP:17339"/>
        <dbReference type="Rhea" id="RHEA-COMP:17340"/>
        <dbReference type="ChEBI" id="CHEBI:33019"/>
        <dbReference type="ChEBI" id="CHEBI:61560"/>
        <dbReference type="ChEBI" id="CHEBI:173112"/>
        <dbReference type="EC" id="2.7.7.7"/>
    </reaction>
</comment>
<feature type="domain" description="Exonuclease" evidence="20">
    <location>
        <begin position="5"/>
        <end position="184"/>
    </location>
</feature>
<keyword evidence="9 19" id="KW-0378">Hydrolase</keyword>
<evidence type="ECO:0000256" key="6">
    <source>
        <dbReference type="ARBA" id="ARBA00022705"/>
    </source>
</evidence>
<dbReference type="SMART" id="SM00479">
    <property type="entry name" value="EXOIII"/>
    <property type="match status" value="1"/>
</dbReference>
<name>A0AAJ5PVV5_9GAMM</name>
<dbReference type="PANTHER" id="PTHR30231:SF41">
    <property type="entry name" value="DNA POLYMERASE III SUBUNIT EPSILON"/>
    <property type="match status" value="1"/>
</dbReference>
<evidence type="ECO:0000256" key="12">
    <source>
        <dbReference type="ARBA" id="ARBA00022932"/>
    </source>
</evidence>
<evidence type="ECO:0000313" key="21">
    <source>
        <dbReference type="EMBL" id="WAI19237.1"/>
    </source>
</evidence>
<feature type="binding site" evidence="17">
    <location>
        <position position="10"/>
    </location>
    <ligand>
        <name>substrate</name>
    </ligand>
</feature>
<keyword evidence="4 19" id="KW-0808">Transferase</keyword>
<dbReference type="CDD" id="cd06131">
    <property type="entry name" value="DNA_pol_III_epsilon_Ecoli_like"/>
    <property type="match status" value="1"/>
</dbReference>
<evidence type="ECO:0000259" key="20">
    <source>
        <dbReference type="SMART" id="SM00479"/>
    </source>
</evidence>
<evidence type="ECO:0000256" key="8">
    <source>
        <dbReference type="ARBA" id="ARBA00022723"/>
    </source>
</evidence>
<feature type="binding site" evidence="18">
    <location>
        <position position="12"/>
    </location>
    <ligand>
        <name>a divalent metal cation</name>
        <dbReference type="ChEBI" id="CHEBI:60240"/>
        <label>1</label>
        <note>catalytic</note>
    </ligand>
</feature>
<evidence type="ECO:0000256" key="15">
    <source>
        <dbReference type="ARBA" id="ARBA00065841"/>
    </source>
</evidence>
<evidence type="ECO:0000256" key="16">
    <source>
        <dbReference type="PIRSR" id="PIRSR606309-1"/>
    </source>
</evidence>
<dbReference type="NCBIfam" id="TIGR00573">
    <property type="entry name" value="dnaq"/>
    <property type="match status" value="1"/>
</dbReference>
<organism evidence="21 22">
    <name type="scientific">Buchnera aphidicola</name>
    <name type="common">Brevicoryne brassicae</name>
    <dbReference type="NCBI Taxonomy" id="911343"/>
    <lineage>
        <taxon>Bacteria</taxon>
        <taxon>Pseudomonadati</taxon>
        <taxon>Pseudomonadota</taxon>
        <taxon>Gammaproteobacteria</taxon>
        <taxon>Enterobacterales</taxon>
        <taxon>Erwiniaceae</taxon>
        <taxon>Buchnera</taxon>
    </lineage>
</organism>
<reference evidence="21" key="1">
    <citation type="submission" date="2022-11" db="EMBL/GenBank/DDBJ databases">
        <title>The whole genome sequencing of pests is an important tool to study the evolution of the plant-insect interaction and insecticide resistance.</title>
        <authorList>
            <person name="Kananovich Y."/>
        </authorList>
    </citation>
    <scope>NUCLEOTIDE SEQUENCE</scope>
    <source>
        <strain evidence="21">BSU_Bre_2018</strain>
    </source>
</reference>
<feature type="binding site" evidence="18">
    <location>
        <position position="167"/>
    </location>
    <ligand>
        <name>a divalent metal cation</name>
        <dbReference type="ChEBI" id="CHEBI:60240"/>
        <label>1</label>
        <note>catalytic</note>
    </ligand>
</feature>
<evidence type="ECO:0000256" key="7">
    <source>
        <dbReference type="ARBA" id="ARBA00022722"/>
    </source>
</evidence>
<dbReference type="InterPro" id="IPR006309">
    <property type="entry name" value="DnaQ_proteo"/>
</dbReference>
<feature type="binding site" evidence="18">
    <location>
        <position position="10"/>
    </location>
    <ligand>
        <name>a divalent metal cation</name>
        <dbReference type="ChEBI" id="CHEBI:60240"/>
        <label>1</label>
        <note>catalytic</note>
    </ligand>
</feature>
<evidence type="ECO:0000256" key="2">
    <source>
        <dbReference type="ARBA" id="ARBA00012417"/>
    </source>
</evidence>
<evidence type="ECO:0000256" key="5">
    <source>
        <dbReference type="ARBA" id="ARBA00022695"/>
    </source>
</evidence>
<evidence type="ECO:0000256" key="9">
    <source>
        <dbReference type="ARBA" id="ARBA00022801"/>
    </source>
</evidence>
<dbReference type="InterPro" id="IPR012337">
    <property type="entry name" value="RNaseH-like_sf"/>
</dbReference>
<evidence type="ECO:0000256" key="3">
    <source>
        <dbReference type="ARBA" id="ARBA00020352"/>
    </source>
</evidence>
<evidence type="ECO:0000313" key="22">
    <source>
        <dbReference type="Proteomes" id="UP001163440"/>
    </source>
</evidence>
<keyword evidence="8 18" id="KW-0479">Metal-binding</keyword>
<dbReference type="Gene3D" id="3.30.420.10">
    <property type="entry name" value="Ribonuclease H-like superfamily/Ribonuclease H"/>
    <property type="match status" value="1"/>
</dbReference>
<evidence type="ECO:0000256" key="11">
    <source>
        <dbReference type="ARBA" id="ARBA00022842"/>
    </source>
</evidence>
<dbReference type="GO" id="GO:0003887">
    <property type="term" value="F:DNA-directed DNA polymerase activity"/>
    <property type="evidence" value="ECO:0007669"/>
    <property type="project" value="UniProtKB-KW"/>
</dbReference>
<dbReference type="NCBIfam" id="NF004316">
    <property type="entry name" value="PRK05711.1"/>
    <property type="match status" value="1"/>
</dbReference>
<evidence type="ECO:0000256" key="13">
    <source>
        <dbReference type="ARBA" id="ARBA00023211"/>
    </source>
</evidence>
<accession>A0AAJ5PVV5</accession>
<dbReference type="RefSeq" id="WP_187308382.1">
    <property type="nucleotide sequence ID" value="NZ_CP034882.1"/>
</dbReference>
<keyword evidence="10 19" id="KW-0269">Exonuclease</keyword>
<comment type="cofactor">
    <cofactor evidence="1 19">
        <name>Mn(2+)</name>
        <dbReference type="ChEBI" id="CHEBI:29035"/>
    </cofactor>
</comment>
<keyword evidence="7 19" id="KW-0540">Nuclease</keyword>
<feature type="binding site" evidence="17">
    <location>
        <position position="167"/>
    </location>
    <ligand>
        <name>substrate</name>
    </ligand>
</feature>
<evidence type="ECO:0000256" key="18">
    <source>
        <dbReference type="PIRSR" id="PIRSR606309-3"/>
    </source>
</evidence>
<dbReference type="InterPro" id="IPR006054">
    <property type="entry name" value="DnaQ"/>
</dbReference>
<evidence type="ECO:0000256" key="14">
    <source>
        <dbReference type="ARBA" id="ARBA00049244"/>
    </source>
</evidence>
<dbReference type="GO" id="GO:0045004">
    <property type="term" value="P:DNA replication proofreading"/>
    <property type="evidence" value="ECO:0007669"/>
    <property type="project" value="TreeGrafter"/>
</dbReference>
<gene>
    <name evidence="19 21" type="primary">dnaQ</name>
    <name evidence="21" type="ORF">OW720_01280</name>
</gene>